<evidence type="ECO:0000313" key="3">
    <source>
        <dbReference type="EMBL" id="KAF4313772.1"/>
    </source>
</evidence>
<dbReference type="SUPFAM" id="SSF53474">
    <property type="entry name" value="alpha/beta-Hydrolases"/>
    <property type="match status" value="1"/>
</dbReference>
<accession>A0A8H4J630</accession>
<evidence type="ECO:0000259" key="2">
    <source>
        <dbReference type="Pfam" id="PF07859"/>
    </source>
</evidence>
<keyword evidence="1" id="KW-0378">Hydrolase</keyword>
<feature type="domain" description="Alpha/beta hydrolase fold-3" evidence="2">
    <location>
        <begin position="86"/>
        <end position="312"/>
    </location>
</feature>
<comment type="caution">
    <text evidence="3">The sequence shown here is derived from an EMBL/GenBank/DDBJ whole genome shotgun (WGS) entry which is preliminary data.</text>
</comment>
<name>A0A8H4J630_9PEZI</name>
<sequence>MEYDTPESVAALAEIDPQLVPILKAMPLPTGRAMIDAFIARKHDFTPSPETDTERIIHIPMRDGHLSAARIFRPSASSEPGPSPLVVMLHGGGYCAGDLEQPGPTARLLARLYGATVASIAYRLAPEHRFPAAPLDALDAVRWLAAHARDDARIGADPAAGFVLGGGSSGASLCGVVLQKLLDDDDDDDDDDGARLPPVTGVWMQMPSHLDHSVVPEKWKHLHFSREQNREAPILNSESLVYLKELYRADVKSELFSPVNSEGFLKKLMPPHYIMACGMDPIRDDGLVYEKMLREAGVKTRIDVYPGVPHGVSLFAAAGLDAAKKSSKDGILAFGWLLGKEVSEEEVQKAL</sequence>
<dbReference type="OrthoDB" id="408631at2759"/>
<dbReference type="Gene3D" id="3.40.50.1820">
    <property type="entry name" value="alpha/beta hydrolase"/>
    <property type="match status" value="1"/>
</dbReference>
<keyword evidence="4" id="KW-1185">Reference proteome</keyword>
<dbReference type="InterPro" id="IPR013094">
    <property type="entry name" value="AB_hydrolase_3"/>
</dbReference>
<organism evidence="3 4">
    <name type="scientific">Botryosphaeria dothidea</name>
    <dbReference type="NCBI Taxonomy" id="55169"/>
    <lineage>
        <taxon>Eukaryota</taxon>
        <taxon>Fungi</taxon>
        <taxon>Dikarya</taxon>
        <taxon>Ascomycota</taxon>
        <taxon>Pezizomycotina</taxon>
        <taxon>Dothideomycetes</taxon>
        <taxon>Dothideomycetes incertae sedis</taxon>
        <taxon>Botryosphaeriales</taxon>
        <taxon>Botryosphaeriaceae</taxon>
        <taxon>Botryosphaeria</taxon>
    </lineage>
</organism>
<dbReference type="PANTHER" id="PTHR48081">
    <property type="entry name" value="AB HYDROLASE SUPERFAMILY PROTEIN C4A8.06C"/>
    <property type="match status" value="1"/>
</dbReference>
<dbReference type="InterPro" id="IPR029058">
    <property type="entry name" value="AB_hydrolase_fold"/>
</dbReference>
<reference evidence="3" key="1">
    <citation type="submission" date="2020-04" db="EMBL/GenBank/DDBJ databases">
        <title>Genome Assembly and Annotation of Botryosphaeria dothidea sdau 11-99, a Latent Pathogen of Apple Fruit Ring Rot in China.</title>
        <authorList>
            <person name="Yu C."/>
            <person name="Diao Y."/>
            <person name="Lu Q."/>
            <person name="Zhao J."/>
            <person name="Cui S."/>
            <person name="Peng C."/>
            <person name="He B."/>
            <person name="Liu H."/>
        </authorList>
    </citation>
    <scope>NUCLEOTIDE SEQUENCE [LARGE SCALE GENOMIC DNA]</scope>
    <source>
        <strain evidence="3">Sdau11-99</strain>
    </source>
</reference>
<dbReference type="InterPro" id="IPR050300">
    <property type="entry name" value="GDXG_lipolytic_enzyme"/>
</dbReference>
<dbReference type="GO" id="GO:0016787">
    <property type="term" value="F:hydrolase activity"/>
    <property type="evidence" value="ECO:0007669"/>
    <property type="project" value="UniProtKB-KW"/>
</dbReference>
<dbReference type="EMBL" id="WWBZ02000001">
    <property type="protein sequence ID" value="KAF4313772.1"/>
    <property type="molecule type" value="Genomic_DNA"/>
</dbReference>
<proteinExistence type="predicted"/>
<gene>
    <name evidence="3" type="ORF">GTA08_BOTSDO00118</name>
</gene>
<protein>
    <submittedName>
        <fullName evidence="3">Zinc finger DPH-type</fullName>
    </submittedName>
</protein>
<dbReference type="Proteomes" id="UP000572817">
    <property type="component" value="Unassembled WGS sequence"/>
</dbReference>
<evidence type="ECO:0000256" key="1">
    <source>
        <dbReference type="ARBA" id="ARBA00022801"/>
    </source>
</evidence>
<dbReference type="Pfam" id="PF07859">
    <property type="entry name" value="Abhydrolase_3"/>
    <property type="match status" value="1"/>
</dbReference>
<dbReference type="AlphaFoldDB" id="A0A8H4J630"/>
<evidence type="ECO:0000313" key="4">
    <source>
        <dbReference type="Proteomes" id="UP000572817"/>
    </source>
</evidence>